<comment type="caution">
    <text evidence="3">The sequence shown here is derived from an EMBL/GenBank/DDBJ whole genome shotgun (WGS) entry which is preliminary data.</text>
</comment>
<proteinExistence type="predicted"/>
<dbReference type="EMBL" id="JACHMN010000001">
    <property type="protein sequence ID" value="MBB5867357.1"/>
    <property type="molecule type" value="Genomic_DNA"/>
</dbReference>
<evidence type="ECO:0000313" key="3">
    <source>
        <dbReference type="EMBL" id="MBB5867357.1"/>
    </source>
</evidence>
<sequence>MKTATIQLPPDTSSSEAARRFVRSRLDEWAYAGVHDDVIIATAELVSNAVRHVGSPVRVRLRLDGGCLRLEVGDDSSTEPTLRAPDVNGGFGLTLVDSVCQRWGVDQVPDDGKIIWCDCGNGAPVR</sequence>
<dbReference type="AlphaFoldDB" id="A0A841BE33"/>
<keyword evidence="1" id="KW-0418">Kinase</keyword>
<dbReference type="Pfam" id="PF13581">
    <property type="entry name" value="HATPase_c_2"/>
    <property type="match status" value="1"/>
</dbReference>
<dbReference type="Proteomes" id="UP000587527">
    <property type="component" value="Unassembled WGS sequence"/>
</dbReference>
<reference evidence="3 4" key="1">
    <citation type="submission" date="2020-08" db="EMBL/GenBank/DDBJ databases">
        <title>Sequencing the genomes of 1000 actinobacteria strains.</title>
        <authorList>
            <person name="Klenk H.-P."/>
        </authorList>
    </citation>
    <scope>NUCLEOTIDE SEQUENCE [LARGE SCALE GENOMIC DNA]</scope>
    <source>
        <strain evidence="3 4">DSM 45362</strain>
    </source>
</reference>
<dbReference type="PANTHER" id="PTHR35526:SF3">
    <property type="entry name" value="ANTI-SIGMA-F FACTOR RSBW"/>
    <property type="match status" value="1"/>
</dbReference>
<dbReference type="CDD" id="cd16936">
    <property type="entry name" value="HATPase_RsbW-like"/>
    <property type="match status" value="1"/>
</dbReference>
<evidence type="ECO:0000259" key="2">
    <source>
        <dbReference type="Pfam" id="PF13581"/>
    </source>
</evidence>
<dbReference type="GO" id="GO:0004674">
    <property type="term" value="F:protein serine/threonine kinase activity"/>
    <property type="evidence" value="ECO:0007669"/>
    <property type="project" value="UniProtKB-KW"/>
</dbReference>
<keyword evidence="4" id="KW-1185">Reference proteome</keyword>
<dbReference type="PANTHER" id="PTHR35526">
    <property type="entry name" value="ANTI-SIGMA-F FACTOR RSBW-RELATED"/>
    <property type="match status" value="1"/>
</dbReference>
<dbReference type="SUPFAM" id="SSF55874">
    <property type="entry name" value="ATPase domain of HSP90 chaperone/DNA topoisomerase II/histidine kinase"/>
    <property type="match status" value="1"/>
</dbReference>
<evidence type="ECO:0000256" key="1">
    <source>
        <dbReference type="ARBA" id="ARBA00022527"/>
    </source>
</evidence>
<dbReference type="RefSeq" id="WP_184831979.1">
    <property type="nucleotide sequence ID" value="NZ_JACHMN010000001.1"/>
</dbReference>
<keyword evidence="1" id="KW-0723">Serine/threonine-protein kinase</keyword>
<dbReference type="InterPro" id="IPR050267">
    <property type="entry name" value="Anti-sigma-factor_SerPK"/>
</dbReference>
<keyword evidence="1" id="KW-0808">Transferase</keyword>
<dbReference type="InterPro" id="IPR003594">
    <property type="entry name" value="HATPase_dom"/>
</dbReference>
<accession>A0A841BE33</accession>
<name>A0A841BE33_9ACTN</name>
<gene>
    <name evidence="3" type="ORF">F4553_000736</name>
</gene>
<dbReference type="Gene3D" id="3.30.565.10">
    <property type="entry name" value="Histidine kinase-like ATPase, C-terminal domain"/>
    <property type="match status" value="1"/>
</dbReference>
<dbReference type="InterPro" id="IPR036890">
    <property type="entry name" value="HATPase_C_sf"/>
</dbReference>
<evidence type="ECO:0000313" key="4">
    <source>
        <dbReference type="Proteomes" id="UP000587527"/>
    </source>
</evidence>
<organism evidence="3 4">
    <name type="scientific">Allocatelliglobosispora scoriae</name>
    <dbReference type="NCBI Taxonomy" id="643052"/>
    <lineage>
        <taxon>Bacteria</taxon>
        <taxon>Bacillati</taxon>
        <taxon>Actinomycetota</taxon>
        <taxon>Actinomycetes</taxon>
        <taxon>Micromonosporales</taxon>
        <taxon>Micromonosporaceae</taxon>
        <taxon>Allocatelliglobosispora</taxon>
    </lineage>
</organism>
<feature type="domain" description="Histidine kinase/HSP90-like ATPase" evidence="2">
    <location>
        <begin position="15"/>
        <end position="113"/>
    </location>
</feature>
<protein>
    <submittedName>
        <fullName evidence="3">Anti-sigma regulatory factor (Ser/Thr protein kinase)</fullName>
    </submittedName>
</protein>